<feature type="compositionally biased region" description="Low complexity" evidence="1">
    <location>
        <begin position="106"/>
        <end position="115"/>
    </location>
</feature>
<feature type="compositionally biased region" description="Low complexity" evidence="1">
    <location>
        <begin position="41"/>
        <end position="52"/>
    </location>
</feature>
<dbReference type="Proteomes" id="UP000747791">
    <property type="component" value="Unassembled WGS sequence"/>
</dbReference>
<evidence type="ECO:0000313" key="3">
    <source>
        <dbReference type="EMBL" id="NCU53574.1"/>
    </source>
</evidence>
<accession>A0A966HNW7</accession>
<dbReference type="AlphaFoldDB" id="A0A966HNW7"/>
<protein>
    <submittedName>
        <fullName evidence="3">DUF4167 domain-containing protein</fullName>
    </submittedName>
</protein>
<dbReference type="Pfam" id="PF13763">
    <property type="entry name" value="DUF4167"/>
    <property type="match status" value="1"/>
</dbReference>
<feature type="compositionally biased region" description="Polar residues" evidence="1">
    <location>
        <begin position="27"/>
        <end position="40"/>
    </location>
</feature>
<feature type="region of interest" description="Disordered" evidence="1">
    <location>
        <begin position="94"/>
        <end position="143"/>
    </location>
</feature>
<feature type="region of interest" description="Disordered" evidence="1">
    <location>
        <begin position="1"/>
        <end position="54"/>
    </location>
</feature>
<sequence>MNSFVRRPRRRPDQRSGGGMRRPSNGGFRTNRSQNIEHSFNNNGNNGYRNNGSAHGAHKLVEKYNNLAREALASGDIILAENYYQHADHYIRIAPPQHRSERNGSETEAPAETTEIINKIPGVHLDEPQETAAANSDQAEGNS</sequence>
<gene>
    <name evidence="3" type="ORF">EBX74_04760</name>
</gene>
<proteinExistence type="predicted"/>
<feature type="compositionally biased region" description="Basic residues" evidence="1">
    <location>
        <begin position="1"/>
        <end position="12"/>
    </location>
</feature>
<feature type="domain" description="DUF4167" evidence="2">
    <location>
        <begin position="22"/>
        <end position="94"/>
    </location>
</feature>
<dbReference type="InterPro" id="IPR025430">
    <property type="entry name" value="DUF4167"/>
</dbReference>
<evidence type="ECO:0000313" key="4">
    <source>
        <dbReference type="Proteomes" id="UP000747791"/>
    </source>
</evidence>
<comment type="caution">
    <text evidence="3">The sequence shown here is derived from an EMBL/GenBank/DDBJ whole genome shotgun (WGS) entry which is preliminary data.</text>
</comment>
<name>A0A966HNW7_9PROT</name>
<reference evidence="3" key="1">
    <citation type="submission" date="2018-10" db="EMBL/GenBank/DDBJ databases">
        <title>Iterative Subtractive Binning of Freshwater Chronoseries Metagenomes Recovers Nearly Complete Genomes from over Four Hundred Novel Species.</title>
        <authorList>
            <person name="Rodriguez-R L.M."/>
            <person name="Tsementzi D."/>
            <person name="Luo C."/>
            <person name="Konstantinidis K.T."/>
        </authorList>
    </citation>
    <scope>NUCLEOTIDE SEQUENCE</scope>
    <source>
        <strain evidence="3">WB8_2A_004</strain>
    </source>
</reference>
<dbReference type="EMBL" id="RGOB01000212">
    <property type="protein sequence ID" value="NCU53574.1"/>
    <property type="molecule type" value="Genomic_DNA"/>
</dbReference>
<organism evidence="3 4">
    <name type="scientific">Candidatus Fonsibacter lacus</name>
    <dbReference type="NCBI Taxonomy" id="2576439"/>
    <lineage>
        <taxon>Bacteria</taxon>
        <taxon>Pseudomonadati</taxon>
        <taxon>Pseudomonadota</taxon>
        <taxon>Alphaproteobacteria</taxon>
        <taxon>Candidatus Pelagibacterales</taxon>
        <taxon>Candidatus Pelagibacterales incertae sedis</taxon>
        <taxon>Candidatus Fonsibacter</taxon>
    </lineage>
</organism>
<evidence type="ECO:0000259" key="2">
    <source>
        <dbReference type="Pfam" id="PF13763"/>
    </source>
</evidence>
<feature type="compositionally biased region" description="Polar residues" evidence="1">
    <location>
        <begin position="132"/>
        <end position="143"/>
    </location>
</feature>
<evidence type="ECO:0000256" key="1">
    <source>
        <dbReference type="SAM" id="MobiDB-lite"/>
    </source>
</evidence>